<feature type="repeat" description="ANK" evidence="5">
    <location>
        <begin position="71"/>
        <end position="97"/>
    </location>
</feature>
<dbReference type="SUPFAM" id="SSF48403">
    <property type="entry name" value="Ankyrin repeat"/>
    <property type="match status" value="1"/>
</dbReference>
<comment type="similarity">
    <text evidence="2">Belongs to the ankyrin SOCS box (ASB) family.</text>
</comment>
<proteinExistence type="evidence at transcript level"/>
<dbReference type="GO" id="GO:0045732">
    <property type="term" value="P:positive regulation of protein catabolic process"/>
    <property type="evidence" value="ECO:0007669"/>
    <property type="project" value="TreeGrafter"/>
</dbReference>
<dbReference type="PROSITE" id="PS50088">
    <property type="entry name" value="ANK_REPEAT"/>
    <property type="match status" value="4"/>
</dbReference>
<feature type="domain" description="SOCS box" evidence="6">
    <location>
        <begin position="189"/>
        <end position="245"/>
    </location>
</feature>
<dbReference type="Pfam" id="PF00023">
    <property type="entry name" value="Ank"/>
    <property type="match status" value="1"/>
</dbReference>
<dbReference type="PROSITE" id="PS50297">
    <property type="entry name" value="ANK_REP_REGION"/>
    <property type="match status" value="2"/>
</dbReference>
<feature type="repeat" description="ANK" evidence="5">
    <location>
        <begin position="38"/>
        <end position="70"/>
    </location>
</feature>
<dbReference type="Gene3D" id="1.25.40.20">
    <property type="entry name" value="Ankyrin repeat-containing domain"/>
    <property type="match status" value="1"/>
</dbReference>
<evidence type="ECO:0000256" key="2">
    <source>
        <dbReference type="ARBA" id="ARBA00005949"/>
    </source>
</evidence>
<feature type="repeat" description="ANK" evidence="5">
    <location>
        <begin position="5"/>
        <end position="37"/>
    </location>
</feature>
<comment type="pathway">
    <text evidence="1">Protein modification; protein ubiquitination.</text>
</comment>
<evidence type="ECO:0000259" key="6">
    <source>
        <dbReference type="PROSITE" id="PS50225"/>
    </source>
</evidence>
<gene>
    <name evidence="7" type="primary">Asb5</name>
</gene>
<feature type="repeat" description="ANK" evidence="5">
    <location>
        <begin position="150"/>
        <end position="182"/>
    </location>
</feature>
<sequence>MNVKLCRTELHEASFNGRALQLQTLLNQGGNVNSRTQEHDTPLHDACLGGKRLCVKVLIQHGANLDAVNITGRTPLYNACWNGSSDCCTMLLKTGASPYTEGLSSLQVAIEKGHCKCVIELIKAQAKEKFKSGSSTHFTLNHKMSLEKLVWKNSLHVAACTGNVKMIETLLSLGASPYTKNEKQITPKELTVPFSECYEALHQAETNPRSLMGTCRLALLYHKTMYMASKINIPNALEQYLRWEN</sequence>
<dbReference type="SMART" id="SM00248">
    <property type="entry name" value="ANK"/>
    <property type="match status" value="5"/>
</dbReference>
<evidence type="ECO:0000256" key="3">
    <source>
        <dbReference type="ARBA" id="ARBA00022737"/>
    </source>
</evidence>
<dbReference type="InterPro" id="IPR036770">
    <property type="entry name" value="Ankyrin_rpt-contain_sf"/>
</dbReference>
<evidence type="ECO:0000313" key="7">
    <source>
        <dbReference type="EMBL" id="CAB3223385.1"/>
    </source>
</evidence>
<dbReference type="InterPro" id="IPR051573">
    <property type="entry name" value="Ankyrin-SOCS_box_domain"/>
</dbReference>
<dbReference type="InterPro" id="IPR001496">
    <property type="entry name" value="SOCS_box"/>
</dbReference>
<dbReference type="AlphaFoldDB" id="A0A6F9D6R5"/>
<keyword evidence="3" id="KW-0677">Repeat</keyword>
<dbReference type="Pfam" id="PF12796">
    <property type="entry name" value="Ank_2"/>
    <property type="match status" value="1"/>
</dbReference>
<organism evidence="7">
    <name type="scientific">Phallusia mammillata</name>
    <dbReference type="NCBI Taxonomy" id="59560"/>
    <lineage>
        <taxon>Eukaryota</taxon>
        <taxon>Metazoa</taxon>
        <taxon>Chordata</taxon>
        <taxon>Tunicata</taxon>
        <taxon>Ascidiacea</taxon>
        <taxon>Phlebobranchia</taxon>
        <taxon>Ascidiidae</taxon>
        <taxon>Phallusia</taxon>
    </lineage>
</organism>
<dbReference type="PANTHER" id="PTHR24136">
    <property type="entry name" value="SOWAH (DROSOPHILA) HOMOLOG"/>
    <property type="match status" value="1"/>
</dbReference>
<name>A0A6F9D6R5_9ASCI</name>
<dbReference type="EMBL" id="LR783099">
    <property type="protein sequence ID" value="CAB3223385.1"/>
    <property type="molecule type" value="mRNA"/>
</dbReference>
<dbReference type="PANTHER" id="PTHR24136:SF15">
    <property type="entry name" value="ANK_REP_REGION DOMAIN-CONTAINING PROTEIN"/>
    <property type="match status" value="1"/>
</dbReference>
<dbReference type="UniPathway" id="UPA00143"/>
<dbReference type="InterPro" id="IPR002110">
    <property type="entry name" value="Ankyrin_rpt"/>
</dbReference>
<evidence type="ECO:0000256" key="1">
    <source>
        <dbReference type="ARBA" id="ARBA00004906"/>
    </source>
</evidence>
<keyword evidence="4 5" id="KW-0040">ANK repeat</keyword>
<accession>A0A6F9D6R5</accession>
<protein>
    <submittedName>
        <fullName evidence="7">Ankyrin repeat and SOCS box protein 5-like</fullName>
    </submittedName>
</protein>
<reference evidence="7" key="1">
    <citation type="submission" date="2020-04" db="EMBL/GenBank/DDBJ databases">
        <authorList>
            <person name="Neveu A P."/>
        </authorList>
    </citation>
    <scope>NUCLEOTIDE SEQUENCE</scope>
    <source>
        <tissue evidence="7">Whole embryo</tissue>
    </source>
</reference>
<dbReference type="GO" id="GO:0016567">
    <property type="term" value="P:protein ubiquitination"/>
    <property type="evidence" value="ECO:0007669"/>
    <property type="project" value="UniProtKB-UniPathway"/>
</dbReference>
<evidence type="ECO:0000256" key="4">
    <source>
        <dbReference type="ARBA" id="ARBA00023043"/>
    </source>
</evidence>
<evidence type="ECO:0000256" key="5">
    <source>
        <dbReference type="PROSITE-ProRule" id="PRU00023"/>
    </source>
</evidence>
<dbReference type="PROSITE" id="PS50225">
    <property type="entry name" value="SOCS"/>
    <property type="match status" value="1"/>
</dbReference>